<dbReference type="InterPro" id="IPR038765">
    <property type="entry name" value="Papain-like_cys_pep_sf"/>
</dbReference>
<organism evidence="6 7">
    <name type="scientific">Sphaerobolus stellatus (strain SS14)</name>
    <dbReference type="NCBI Taxonomy" id="990650"/>
    <lineage>
        <taxon>Eukaryota</taxon>
        <taxon>Fungi</taxon>
        <taxon>Dikarya</taxon>
        <taxon>Basidiomycota</taxon>
        <taxon>Agaricomycotina</taxon>
        <taxon>Agaricomycetes</taxon>
        <taxon>Phallomycetidae</taxon>
        <taxon>Geastrales</taxon>
        <taxon>Sphaerobolaceae</taxon>
        <taxon>Sphaerobolus</taxon>
    </lineage>
</organism>
<keyword evidence="3" id="KW-0378">Hydrolase</keyword>
<keyword evidence="7" id="KW-1185">Reference proteome</keyword>
<evidence type="ECO:0000256" key="1">
    <source>
        <dbReference type="ARBA" id="ARBA00005234"/>
    </source>
</evidence>
<evidence type="ECO:0000256" key="4">
    <source>
        <dbReference type="SAM" id="MobiDB-lite"/>
    </source>
</evidence>
<dbReference type="InterPro" id="IPR003653">
    <property type="entry name" value="Peptidase_C48_C"/>
</dbReference>
<evidence type="ECO:0000256" key="3">
    <source>
        <dbReference type="ARBA" id="ARBA00022801"/>
    </source>
</evidence>
<feature type="region of interest" description="Disordered" evidence="4">
    <location>
        <begin position="1"/>
        <end position="28"/>
    </location>
</feature>
<proteinExistence type="inferred from homology"/>
<gene>
    <name evidence="6" type="ORF">M422DRAFT_253525</name>
</gene>
<sequence length="342" mass="39093">MQSRILGWDVEDENSDNNEEVVPDIERNPRVEKLLGPATDVSLELPIPYSSAQVISQGSVSHVAKTSRPADGEAPPSQSSDHIEAGSMQPEHLLSLQQQEKRRRAREDMGKSCGRWSCYTEDIDTIRHRHGWLEGRLITVVAEYLAQKAGENVQAHHTAPLVLWNVRELLDKGSNNSDAALTELYIRKQIDVIRAMPPRRFWVIPAHVPAHWTVVALDWKTLYIRYMHSLINRIGAEDDEGRVQEEVWYLLRLICENFVQDDWQWISEQRPQRQRNSHDCGAFTLADAASYLARGEPSDLTQGDMNEWRTEIIRILDGLAGLQFTIIPTNDPNQPIWDLDPL</sequence>
<comment type="similarity">
    <text evidence="1">Belongs to the peptidase C48 family.</text>
</comment>
<evidence type="ECO:0000313" key="6">
    <source>
        <dbReference type="EMBL" id="KIJ43325.1"/>
    </source>
</evidence>
<name>A0A0C9VWU8_SPHS4</name>
<reference evidence="6 7" key="1">
    <citation type="submission" date="2014-06" db="EMBL/GenBank/DDBJ databases">
        <title>Evolutionary Origins and Diversification of the Mycorrhizal Mutualists.</title>
        <authorList>
            <consortium name="DOE Joint Genome Institute"/>
            <consortium name="Mycorrhizal Genomics Consortium"/>
            <person name="Kohler A."/>
            <person name="Kuo A."/>
            <person name="Nagy L.G."/>
            <person name="Floudas D."/>
            <person name="Copeland A."/>
            <person name="Barry K.W."/>
            <person name="Cichocki N."/>
            <person name="Veneault-Fourrey C."/>
            <person name="LaButti K."/>
            <person name="Lindquist E.A."/>
            <person name="Lipzen A."/>
            <person name="Lundell T."/>
            <person name="Morin E."/>
            <person name="Murat C."/>
            <person name="Riley R."/>
            <person name="Ohm R."/>
            <person name="Sun H."/>
            <person name="Tunlid A."/>
            <person name="Henrissat B."/>
            <person name="Grigoriev I.V."/>
            <person name="Hibbett D.S."/>
            <person name="Martin F."/>
        </authorList>
    </citation>
    <scope>NUCLEOTIDE SEQUENCE [LARGE SCALE GENOMIC DNA]</scope>
    <source>
        <strain evidence="6 7">SS14</strain>
    </source>
</reference>
<accession>A0A0C9VWU8</accession>
<dbReference type="HOGENOM" id="CLU_811753_0_0_1"/>
<dbReference type="GO" id="GO:0006508">
    <property type="term" value="P:proteolysis"/>
    <property type="evidence" value="ECO:0007669"/>
    <property type="project" value="UniProtKB-KW"/>
</dbReference>
<dbReference type="AlphaFoldDB" id="A0A0C9VWU8"/>
<feature type="domain" description="Ubiquitin-like protease family profile" evidence="5">
    <location>
        <begin position="116"/>
        <end position="291"/>
    </location>
</feature>
<evidence type="ECO:0000313" key="7">
    <source>
        <dbReference type="Proteomes" id="UP000054279"/>
    </source>
</evidence>
<evidence type="ECO:0000259" key="5">
    <source>
        <dbReference type="PROSITE" id="PS50600"/>
    </source>
</evidence>
<dbReference type="Gene3D" id="3.40.395.10">
    <property type="entry name" value="Adenoviral Proteinase, Chain A"/>
    <property type="match status" value="1"/>
</dbReference>
<evidence type="ECO:0000256" key="2">
    <source>
        <dbReference type="ARBA" id="ARBA00022670"/>
    </source>
</evidence>
<dbReference type="SUPFAM" id="SSF54001">
    <property type="entry name" value="Cysteine proteinases"/>
    <property type="match status" value="1"/>
</dbReference>
<dbReference type="GO" id="GO:0008234">
    <property type="term" value="F:cysteine-type peptidase activity"/>
    <property type="evidence" value="ECO:0007669"/>
    <property type="project" value="InterPro"/>
</dbReference>
<dbReference type="Proteomes" id="UP000054279">
    <property type="component" value="Unassembled WGS sequence"/>
</dbReference>
<dbReference type="EMBL" id="KN837124">
    <property type="protein sequence ID" value="KIJ43325.1"/>
    <property type="molecule type" value="Genomic_DNA"/>
</dbReference>
<keyword evidence="2" id="KW-0645">Protease</keyword>
<dbReference type="GO" id="GO:0019783">
    <property type="term" value="F:ubiquitin-like protein peptidase activity"/>
    <property type="evidence" value="ECO:0007669"/>
    <property type="project" value="UniProtKB-ARBA"/>
</dbReference>
<protein>
    <recommendedName>
        <fullName evidence="5">Ubiquitin-like protease family profile domain-containing protein</fullName>
    </recommendedName>
</protein>
<dbReference type="PROSITE" id="PS50600">
    <property type="entry name" value="ULP_PROTEASE"/>
    <property type="match status" value="1"/>
</dbReference>
<dbReference type="Pfam" id="PF02902">
    <property type="entry name" value="Peptidase_C48"/>
    <property type="match status" value="1"/>
</dbReference>
<dbReference type="OrthoDB" id="2976051at2759"/>
<feature type="compositionally biased region" description="Acidic residues" evidence="4">
    <location>
        <begin position="9"/>
        <end position="23"/>
    </location>
</feature>
<feature type="region of interest" description="Disordered" evidence="4">
    <location>
        <begin position="60"/>
        <end position="84"/>
    </location>
</feature>